<evidence type="ECO:0000256" key="3">
    <source>
        <dbReference type="ARBA" id="ARBA00022771"/>
    </source>
</evidence>
<keyword evidence="13" id="KW-1185">Reference proteome</keyword>
<dbReference type="Gene3D" id="1.20.930.10">
    <property type="entry name" value="Conserved domain common to transcription factors TFIIS, elongin A, CRSP70"/>
    <property type="match status" value="1"/>
</dbReference>
<gene>
    <name evidence="12" type="ORF">Rsub_12435</name>
</gene>
<keyword evidence="2" id="KW-0479">Metal-binding</keyword>
<dbReference type="PROSITE" id="PS00466">
    <property type="entry name" value="ZF_TFIIS_1"/>
    <property type="match status" value="1"/>
</dbReference>
<dbReference type="SUPFAM" id="SSF47676">
    <property type="entry name" value="Conserved domain common to transcription factors TFIIS, elongin A, CRSP70"/>
    <property type="match status" value="1"/>
</dbReference>
<dbReference type="Gene3D" id="1.10.472.30">
    <property type="entry name" value="Transcription elongation factor S-II, central domain"/>
    <property type="match status" value="1"/>
</dbReference>
<dbReference type="PANTHER" id="PTHR11477:SF0">
    <property type="entry name" value="IP08861P-RELATED"/>
    <property type="match status" value="1"/>
</dbReference>
<dbReference type="Proteomes" id="UP000247498">
    <property type="component" value="Unassembled WGS sequence"/>
</dbReference>
<dbReference type="GO" id="GO:0005634">
    <property type="term" value="C:nucleus"/>
    <property type="evidence" value="ECO:0007669"/>
    <property type="project" value="UniProtKB-SubCell"/>
</dbReference>
<dbReference type="InterPro" id="IPR036575">
    <property type="entry name" value="TFIIS_cen_dom_sf"/>
</dbReference>
<dbReference type="Pfam" id="PF01096">
    <property type="entry name" value="Zn_ribbon_TFIIS"/>
    <property type="match status" value="1"/>
</dbReference>
<dbReference type="InParanoid" id="A0A2V0PL01"/>
<dbReference type="InterPro" id="IPR003617">
    <property type="entry name" value="TFIIS/CRSP70_N_sub"/>
</dbReference>
<evidence type="ECO:0000256" key="6">
    <source>
        <dbReference type="PROSITE-ProRule" id="PRU00472"/>
    </source>
</evidence>
<dbReference type="InterPro" id="IPR001222">
    <property type="entry name" value="Znf_TFIIS"/>
</dbReference>
<dbReference type="FunFam" id="2.20.25.10:FF:000001">
    <property type="entry name" value="Probable Transcription elongation factor S-II"/>
    <property type="match status" value="1"/>
</dbReference>
<dbReference type="PANTHER" id="PTHR11477">
    <property type="entry name" value="TRANSCRIPTION FACTOR S-II ZINC FINGER DOMAIN-CONTAINING PROTEIN"/>
    <property type="match status" value="1"/>
</dbReference>
<evidence type="ECO:0000256" key="7">
    <source>
        <dbReference type="PROSITE-ProRule" id="PRU00649"/>
    </source>
</evidence>
<dbReference type="OrthoDB" id="44867at2759"/>
<comment type="subcellular location">
    <subcellularLocation>
        <location evidence="1 7">Nucleus</location>
    </subcellularLocation>
</comment>
<keyword evidence="3 6" id="KW-0863">Zinc-finger</keyword>
<dbReference type="AlphaFoldDB" id="A0A2V0PL01"/>
<evidence type="ECO:0000259" key="11">
    <source>
        <dbReference type="PROSITE" id="PS51321"/>
    </source>
</evidence>
<dbReference type="CDD" id="cd13749">
    <property type="entry name" value="Zn-ribbon_TFIIS"/>
    <property type="match status" value="1"/>
</dbReference>
<evidence type="ECO:0000256" key="5">
    <source>
        <dbReference type="ARBA" id="ARBA00023242"/>
    </source>
</evidence>
<dbReference type="Pfam" id="PF07500">
    <property type="entry name" value="TFIIS_M"/>
    <property type="match status" value="1"/>
</dbReference>
<dbReference type="SMART" id="SM00509">
    <property type="entry name" value="TFS2N"/>
    <property type="match status" value="1"/>
</dbReference>
<comment type="caution">
    <text evidence="12">The sequence shown here is derived from an EMBL/GenBank/DDBJ whole genome shotgun (WGS) entry which is preliminary data.</text>
</comment>
<dbReference type="PROSITE" id="PS51133">
    <property type="entry name" value="ZF_TFIIS_2"/>
    <property type="match status" value="1"/>
</dbReference>
<feature type="domain" description="TFIIS-type" evidence="9">
    <location>
        <begin position="320"/>
        <end position="360"/>
    </location>
</feature>
<evidence type="ECO:0000256" key="2">
    <source>
        <dbReference type="ARBA" id="ARBA00022723"/>
    </source>
</evidence>
<organism evidence="12 13">
    <name type="scientific">Raphidocelis subcapitata</name>
    <dbReference type="NCBI Taxonomy" id="307507"/>
    <lineage>
        <taxon>Eukaryota</taxon>
        <taxon>Viridiplantae</taxon>
        <taxon>Chlorophyta</taxon>
        <taxon>core chlorophytes</taxon>
        <taxon>Chlorophyceae</taxon>
        <taxon>CS clade</taxon>
        <taxon>Sphaeropleales</taxon>
        <taxon>Selenastraceae</taxon>
        <taxon>Raphidocelis</taxon>
    </lineage>
</organism>
<evidence type="ECO:0000256" key="8">
    <source>
        <dbReference type="SAM" id="MobiDB-lite"/>
    </source>
</evidence>
<feature type="domain" description="TFIIS central" evidence="11">
    <location>
        <begin position="196"/>
        <end position="317"/>
    </location>
</feature>
<dbReference type="GO" id="GO:0008270">
    <property type="term" value="F:zinc ion binding"/>
    <property type="evidence" value="ECO:0007669"/>
    <property type="project" value="UniProtKB-KW"/>
</dbReference>
<dbReference type="InterPro" id="IPR035441">
    <property type="entry name" value="TFIIS/LEDGF_dom_sf"/>
</dbReference>
<dbReference type="SMART" id="SM00440">
    <property type="entry name" value="ZnF_C2C2"/>
    <property type="match status" value="1"/>
</dbReference>
<accession>A0A2V0PL01</accession>
<evidence type="ECO:0000259" key="9">
    <source>
        <dbReference type="PROSITE" id="PS51133"/>
    </source>
</evidence>
<evidence type="ECO:0000256" key="1">
    <source>
        <dbReference type="ARBA" id="ARBA00004123"/>
    </source>
</evidence>
<dbReference type="GO" id="GO:0003676">
    <property type="term" value="F:nucleic acid binding"/>
    <property type="evidence" value="ECO:0007669"/>
    <property type="project" value="InterPro"/>
</dbReference>
<protein>
    <recommendedName>
        <fullName evidence="14">Transcription elongation factor</fullName>
    </recommendedName>
</protein>
<name>A0A2V0PL01_9CHLO</name>
<dbReference type="Pfam" id="PF08711">
    <property type="entry name" value="Med26"/>
    <property type="match status" value="1"/>
</dbReference>
<evidence type="ECO:0000313" key="12">
    <source>
        <dbReference type="EMBL" id="GBF99722.1"/>
    </source>
</evidence>
<dbReference type="EMBL" id="BDRX01000170">
    <property type="protein sequence ID" value="GBF99722.1"/>
    <property type="molecule type" value="Genomic_DNA"/>
</dbReference>
<dbReference type="SMART" id="SM00510">
    <property type="entry name" value="TFS2M"/>
    <property type="match status" value="1"/>
</dbReference>
<dbReference type="PROSITE" id="PS51321">
    <property type="entry name" value="TFIIS_CENTRAL"/>
    <property type="match status" value="1"/>
</dbReference>
<sequence>MATATAEELSKLISTAADSAAAADGDAAEEDRAVGALKQLARLGVTSRLLKETEAGKRVNKLSKSGVAAVAAAAGAVVQAWKECVKREQDARGGGGGGAAGGGSGSGAGGGASSGGGVPRASSFVSTADTAAAGGKPSSRPPSAGGEAAAAGSQQPPRRADSGAAGGGSSSTGAGAGGAGAAAAGLAPPPGTGSGKRDKARSMVLDGLALCLGEGVEPIAPLGQLAGEVEDALWAANCEGAREPTGAYLSKVRTVVFNLKDPSNPDLRGRVAAGVIPAEALAAMGAEEMASDARKSQNAQIRKEMAAEAVRGQQQQASTDQFQCGKCKQRKVTYYQLQTRSADEPMTNFCTCTVCGNRWKFC</sequence>
<keyword evidence="5 7" id="KW-0539">Nucleus</keyword>
<dbReference type="GO" id="GO:0006351">
    <property type="term" value="P:DNA-templated transcription"/>
    <property type="evidence" value="ECO:0007669"/>
    <property type="project" value="InterPro"/>
</dbReference>
<dbReference type="STRING" id="307507.A0A2V0PL01"/>
<evidence type="ECO:0000313" key="13">
    <source>
        <dbReference type="Proteomes" id="UP000247498"/>
    </source>
</evidence>
<keyword evidence="4" id="KW-0862">Zinc</keyword>
<evidence type="ECO:0008006" key="14">
    <source>
        <dbReference type="Google" id="ProtNLM"/>
    </source>
</evidence>
<feature type="compositionally biased region" description="Low complexity" evidence="8">
    <location>
        <begin position="137"/>
        <end position="157"/>
    </location>
</feature>
<dbReference type="InterPro" id="IPR003618">
    <property type="entry name" value="TFIIS_cen_dom"/>
</dbReference>
<evidence type="ECO:0000256" key="4">
    <source>
        <dbReference type="ARBA" id="ARBA00022833"/>
    </source>
</evidence>
<dbReference type="InterPro" id="IPR035100">
    <property type="entry name" value="TF_IIS-typ"/>
</dbReference>
<dbReference type="InterPro" id="IPR017923">
    <property type="entry name" value="TFIIS_N"/>
</dbReference>
<proteinExistence type="predicted"/>
<feature type="compositionally biased region" description="Gly residues" evidence="8">
    <location>
        <begin position="92"/>
        <end position="118"/>
    </location>
</feature>
<dbReference type="PIRSF" id="PIRSF006704">
    <property type="entry name" value="TF_IIS"/>
    <property type="match status" value="1"/>
</dbReference>
<dbReference type="SUPFAM" id="SSF57783">
    <property type="entry name" value="Zinc beta-ribbon"/>
    <property type="match status" value="1"/>
</dbReference>
<dbReference type="Gene3D" id="2.20.25.10">
    <property type="match status" value="1"/>
</dbReference>
<reference evidence="12 13" key="1">
    <citation type="journal article" date="2018" name="Sci. Rep.">
        <title>Raphidocelis subcapitata (=Pseudokirchneriella subcapitata) provides an insight into genome evolution and environmental adaptations in the Sphaeropleales.</title>
        <authorList>
            <person name="Suzuki S."/>
            <person name="Yamaguchi H."/>
            <person name="Nakajima N."/>
            <person name="Kawachi M."/>
        </authorList>
    </citation>
    <scope>NUCLEOTIDE SEQUENCE [LARGE SCALE GENOMIC DNA]</scope>
    <source>
        <strain evidence="12 13">NIES-35</strain>
    </source>
</reference>
<evidence type="ECO:0000259" key="10">
    <source>
        <dbReference type="PROSITE" id="PS51319"/>
    </source>
</evidence>
<feature type="region of interest" description="Disordered" evidence="8">
    <location>
        <begin position="87"/>
        <end position="199"/>
    </location>
</feature>
<dbReference type="SUPFAM" id="SSF46942">
    <property type="entry name" value="Elongation factor TFIIS domain 2"/>
    <property type="match status" value="1"/>
</dbReference>
<feature type="domain" description="TFIIS N-terminal" evidence="10">
    <location>
        <begin position="11"/>
        <end position="88"/>
    </location>
</feature>
<feature type="compositionally biased region" description="Gly residues" evidence="8">
    <location>
        <begin position="164"/>
        <end position="180"/>
    </location>
</feature>
<dbReference type="PROSITE" id="PS51319">
    <property type="entry name" value="TFIIS_N"/>
    <property type="match status" value="1"/>
</dbReference>